<sequence>MGPTSLSLPCPFLIAAKATMDVLPASTTAQPPIAAALLSRFVRAGDEIRPTKEHRSRRIPPLSSRSASQNHPNQPHAPRYHHGSKAIAPLSPSTTCCVASDLLHPLPPFVLSSNQTRK</sequence>
<evidence type="ECO:0000313" key="2">
    <source>
        <dbReference type="EMBL" id="CAI9290238.1"/>
    </source>
</evidence>
<reference evidence="2" key="1">
    <citation type="submission" date="2023-04" db="EMBL/GenBank/DDBJ databases">
        <authorList>
            <person name="Vijverberg K."/>
            <person name="Xiong W."/>
            <person name="Schranz E."/>
        </authorList>
    </citation>
    <scope>NUCLEOTIDE SEQUENCE</scope>
</reference>
<keyword evidence="3" id="KW-1185">Reference proteome</keyword>
<protein>
    <submittedName>
        <fullName evidence="2">Uncharacterized protein</fullName>
    </submittedName>
</protein>
<evidence type="ECO:0000313" key="3">
    <source>
        <dbReference type="Proteomes" id="UP001177003"/>
    </source>
</evidence>
<dbReference type="EMBL" id="OX465082">
    <property type="protein sequence ID" value="CAI9290238.1"/>
    <property type="molecule type" value="Genomic_DNA"/>
</dbReference>
<evidence type="ECO:0000256" key="1">
    <source>
        <dbReference type="SAM" id="MobiDB-lite"/>
    </source>
</evidence>
<dbReference type="AlphaFoldDB" id="A0AA35ZDK5"/>
<name>A0AA35ZDK5_LACSI</name>
<accession>A0AA35ZDK5</accession>
<dbReference type="Proteomes" id="UP001177003">
    <property type="component" value="Chromosome 6"/>
</dbReference>
<feature type="region of interest" description="Disordered" evidence="1">
    <location>
        <begin position="45"/>
        <end position="87"/>
    </location>
</feature>
<organism evidence="2 3">
    <name type="scientific">Lactuca saligna</name>
    <name type="common">Willowleaf lettuce</name>
    <dbReference type="NCBI Taxonomy" id="75948"/>
    <lineage>
        <taxon>Eukaryota</taxon>
        <taxon>Viridiplantae</taxon>
        <taxon>Streptophyta</taxon>
        <taxon>Embryophyta</taxon>
        <taxon>Tracheophyta</taxon>
        <taxon>Spermatophyta</taxon>
        <taxon>Magnoliopsida</taxon>
        <taxon>eudicotyledons</taxon>
        <taxon>Gunneridae</taxon>
        <taxon>Pentapetalae</taxon>
        <taxon>asterids</taxon>
        <taxon>campanulids</taxon>
        <taxon>Asterales</taxon>
        <taxon>Asteraceae</taxon>
        <taxon>Cichorioideae</taxon>
        <taxon>Cichorieae</taxon>
        <taxon>Lactucinae</taxon>
        <taxon>Lactuca</taxon>
    </lineage>
</organism>
<feature type="compositionally biased region" description="Low complexity" evidence="1">
    <location>
        <begin position="59"/>
        <end position="68"/>
    </location>
</feature>
<proteinExistence type="predicted"/>
<gene>
    <name evidence="2" type="ORF">LSALG_LOCUS29442</name>
</gene>